<organism evidence="2 3">
    <name type="scientific">Angustibacter aerolatus</name>
    <dbReference type="NCBI Taxonomy" id="1162965"/>
    <lineage>
        <taxon>Bacteria</taxon>
        <taxon>Bacillati</taxon>
        <taxon>Actinomycetota</taxon>
        <taxon>Actinomycetes</taxon>
        <taxon>Kineosporiales</taxon>
        <taxon>Kineosporiaceae</taxon>
    </lineage>
</organism>
<evidence type="ECO:0000313" key="3">
    <source>
        <dbReference type="Proteomes" id="UP001157017"/>
    </source>
</evidence>
<gene>
    <name evidence="2" type="ORF">GCM10025868_21530</name>
</gene>
<dbReference type="EMBL" id="BSUZ01000001">
    <property type="protein sequence ID" value="GMA86903.1"/>
    <property type="molecule type" value="Genomic_DNA"/>
</dbReference>
<evidence type="ECO:0000313" key="2">
    <source>
        <dbReference type="EMBL" id="GMA86903.1"/>
    </source>
</evidence>
<dbReference type="Proteomes" id="UP001157017">
    <property type="component" value="Unassembled WGS sequence"/>
</dbReference>
<evidence type="ECO:0000256" key="1">
    <source>
        <dbReference type="SAM" id="MobiDB-lite"/>
    </source>
</evidence>
<keyword evidence="3" id="KW-1185">Reference proteome</keyword>
<reference evidence="3" key="1">
    <citation type="journal article" date="2019" name="Int. J. Syst. Evol. Microbiol.">
        <title>The Global Catalogue of Microorganisms (GCM) 10K type strain sequencing project: providing services to taxonomists for standard genome sequencing and annotation.</title>
        <authorList>
            <consortium name="The Broad Institute Genomics Platform"/>
            <consortium name="The Broad Institute Genome Sequencing Center for Infectious Disease"/>
            <person name="Wu L."/>
            <person name="Ma J."/>
        </authorList>
    </citation>
    <scope>NUCLEOTIDE SEQUENCE [LARGE SCALE GENOMIC DNA]</scope>
    <source>
        <strain evidence="3">NBRC 108730</strain>
    </source>
</reference>
<feature type="compositionally biased region" description="Gly residues" evidence="1">
    <location>
        <begin position="57"/>
        <end position="67"/>
    </location>
</feature>
<feature type="compositionally biased region" description="Low complexity" evidence="1">
    <location>
        <begin position="107"/>
        <end position="124"/>
    </location>
</feature>
<protein>
    <submittedName>
        <fullName evidence="2">Uncharacterized protein</fullName>
    </submittedName>
</protein>
<accession>A0ABQ6JFD6</accession>
<feature type="region of interest" description="Disordered" evidence="1">
    <location>
        <begin position="57"/>
        <end position="132"/>
    </location>
</feature>
<sequence length="132" mass="13343">MTLELATASRVAWRSLLHAGGIEPVAGQVVEVEVAQGGGEGHLLDDRGLRATLRQRGGAGVLPGAGGEHQAQHHDGHQAGQGVRRVEPRPVAAAPSCRSTHARDIGARGPRLEPAGAAAACGRPRGAGGAPK</sequence>
<name>A0ABQ6JFD6_9ACTN</name>
<proteinExistence type="predicted"/>
<comment type="caution">
    <text evidence="2">The sequence shown here is derived from an EMBL/GenBank/DDBJ whole genome shotgun (WGS) entry which is preliminary data.</text>
</comment>